<evidence type="ECO:0000313" key="2">
    <source>
        <dbReference type="EMBL" id="KAF0893872.1"/>
    </source>
</evidence>
<comment type="caution">
    <text evidence="2">The sequence shown here is derived from an EMBL/GenBank/DDBJ whole genome shotgun (WGS) entry which is preliminary data.</text>
</comment>
<evidence type="ECO:0000313" key="3">
    <source>
        <dbReference type="Proteomes" id="UP000479710"/>
    </source>
</evidence>
<sequence>MANLARGGKRRSWAIGTTDRAAAALDLGALAFWRSAPTSPMASWWPPAPSCYWTPDCGMATFGIFVARPQSDDGVTCRSSASPDSGVGWRRGRTGT</sequence>
<dbReference type="EMBL" id="SPHZ02000011">
    <property type="protein sequence ID" value="KAF0893872.1"/>
    <property type="molecule type" value="Genomic_DNA"/>
</dbReference>
<dbReference type="AlphaFoldDB" id="A0A6G1C134"/>
<accession>A0A6G1C134</accession>
<keyword evidence="3" id="KW-1185">Reference proteome</keyword>
<gene>
    <name evidence="2" type="ORF">E2562_031409</name>
</gene>
<proteinExistence type="predicted"/>
<feature type="region of interest" description="Disordered" evidence="1">
    <location>
        <begin position="72"/>
        <end position="96"/>
    </location>
</feature>
<dbReference type="Proteomes" id="UP000479710">
    <property type="component" value="Unassembled WGS sequence"/>
</dbReference>
<protein>
    <submittedName>
        <fullName evidence="2">Uncharacterized protein</fullName>
    </submittedName>
</protein>
<reference evidence="2 3" key="1">
    <citation type="submission" date="2019-11" db="EMBL/GenBank/DDBJ databases">
        <title>Whole genome sequence of Oryza granulata.</title>
        <authorList>
            <person name="Li W."/>
        </authorList>
    </citation>
    <scope>NUCLEOTIDE SEQUENCE [LARGE SCALE GENOMIC DNA]</scope>
    <source>
        <strain evidence="3">cv. Menghai</strain>
        <tissue evidence="2">Leaf</tissue>
    </source>
</reference>
<name>A0A6G1C134_9ORYZ</name>
<evidence type="ECO:0000256" key="1">
    <source>
        <dbReference type="SAM" id="MobiDB-lite"/>
    </source>
</evidence>
<organism evidence="2 3">
    <name type="scientific">Oryza meyeriana var. granulata</name>
    <dbReference type="NCBI Taxonomy" id="110450"/>
    <lineage>
        <taxon>Eukaryota</taxon>
        <taxon>Viridiplantae</taxon>
        <taxon>Streptophyta</taxon>
        <taxon>Embryophyta</taxon>
        <taxon>Tracheophyta</taxon>
        <taxon>Spermatophyta</taxon>
        <taxon>Magnoliopsida</taxon>
        <taxon>Liliopsida</taxon>
        <taxon>Poales</taxon>
        <taxon>Poaceae</taxon>
        <taxon>BOP clade</taxon>
        <taxon>Oryzoideae</taxon>
        <taxon>Oryzeae</taxon>
        <taxon>Oryzinae</taxon>
        <taxon>Oryza</taxon>
        <taxon>Oryza meyeriana</taxon>
    </lineage>
</organism>